<gene>
    <name evidence="7" type="ORF">HMN09_00345900</name>
</gene>
<reference evidence="7" key="1">
    <citation type="submission" date="2020-05" db="EMBL/GenBank/DDBJ databases">
        <title>Mycena genomes resolve the evolution of fungal bioluminescence.</title>
        <authorList>
            <person name="Tsai I.J."/>
        </authorList>
    </citation>
    <scope>NUCLEOTIDE SEQUENCE</scope>
    <source>
        <strain evidence="7">110903Hualien_Pintung</strain>
    </source>
</reference>
<dbReference type="AlphaFoldDB" id="A0A8H6TMG7"/>
<evidence type="ECO:0000256" key="5">
    <source>
        <dbReference type="ARBA" id="ARBA00023136"/>
    </source>
</evidence>
<sequence>MTAVRVVERTDDGRIREAQYGSSAPSKDVSVPKSQHCGPLHQRAMDFGSKVFLPSGYPHSVSPDYLRYQVFNALQAFCSSLAGLLSSRALLEGFGVGNAEASATHALLLTVLQDFFGRITTICAAYALGPSLGAEAKTFRLLADVANDAAIVLDTLSPLILSRVQIPGARVGALCLSGALRAMCGICAGGSKAALSMHFATPVSGTGDIGDLNAKDSSKETVLALFGMLAGSLIVPHLTTPSSTYTVLFTLVGLHLWLNYHGVRGVVLRTLNRQRLSIAWHHFRDSMDTEVPSPAHVSRRERVLDWNFSALGAGFQAGRCTCDVGSSLVAVFPPGKGSDSIPPPALVNADQEDAYILWFDPSSISQNPTQPTFRAHNHALGFKMHIFLRRGYSTQHVIKAWVHAVEVGRMIALQRRTGSRESLSDPLDLVRVGHKRVGERLERFLELMREKGWETGETGLVVGTPRGVIEEVEVVADEQGLGVEGRKER</sequence>
<organism evidence="7 8">
    <name type="scientific">Mycena chlorophos</name>
    <name type="common">Agaric fungus</name>
    <name type="synonym">Agaricus chlorophos</name>
    <dbReference type="NCBI Taxonomy" id="658473"/>
    <lineage>
        <taxon>Eukaryota</taxon>
        <taxon>Fungi</taxon>
        <taxon>Dikarya</taxon>
        <taxon>Basidiomycota</taxon>
        <taxon>Agaricomycotina</taxon>
        <taxon>Agaricomycetes</taxon>
        <taxon>Agaricomycetidae</taxon>
        <taxon>Agaricales</taxon>
        <taxon>Marasmiineae</taxon>
        <taxon>Mycenaceae</taxon>
        <taxon>Mycena</taxon>
    </lineage>
</organism>
<protein>
    <recommendedName>
        <fullName evidence="6">Protein root UVB sensitive/RUS domain-containing protein</fullName>
    </recommendedName>
</protein>
<dbReference type="Pfam" id="PF04884">
    <property type="entry name" value="UVB_sens_prot"/>
    <property type="match status" value="1"/>
</dbReference>
<comment type="similarity">
    <text evidence="2">Belongs to the RUS1 family.</text>
</comment>
<dbReference type="EMBL" id="JACAZE010000004">
    <property type="protein sequence ID" value="KAF7318370.1"/>
    <property type="molecule type" value="Genomic_DNA"/>
</dbReference>
<keyword evidence="4" id="KW-1133">Transmembrane helix</keyword>
<name>A0A8H6TMG7_MYCCL</name>
<dbReference type="InterPro" id="IPR006968">
    <property type="entry name" value="RUS_fam"/>
</dbReference>
<dbReference type="GO" id="GO:0016020">
    <property type="term" value="C:membrane"/>
    <property type="evidence" value="ECO:0007669"/>
    <property type="project" value="UniProtKB-SubCell"/>
</dbReference>
<keyword evidence="8" id="KW-1185">Reference proteome</keyword>
<dbReference type="PANTHER" id="PTHR12770">
    <property type="entry name" value="RUS1 FAMILY PROTEIN C16ORF58"/>
    <property type="match status" value="1"/>
</dbReference>
<comment type="subcellular location">
    <subcellularLocation>
        <location evidence="1">Membrane</location>
    </subcellularLocation>
</comment>
<dbReference type="OrthoDB" id="364779at2759"/>
<accession>A0A8H6TMG7</accession>
<evidence type="ECO:0000313" key="8">
    <source>
        <dbReference type="Proteomes" id="UP000613580"/>
    </source>
</evidence>
<evidence type="ECO:0000313" key="7">
    <source>
        <dbReference type="EMBL" id="KAF7318370.1"/>
    </source>
</evidence>
<feature type="domain" description="Protein root UVB sensitive/RUS" evidence="6">
    <location>
        <begin position="42"/>
        <end position="284"/>
    </location>
</feature>
<keyword evidence="5" id="KW-0472">Membrane</keyword>
<dbReference type="Proteomes" id="UP000613580">
    <property type="component" value="Unassembled WGS sequence"/>
</dbReference>
<evidence type="ECO:0000259" key="6">
    <source>
        <dbReference type="Pfam" id="PF04884"/>
    </source>
</evidence>
<dbReference type="PANTHER" id="PTHR12770:SF31">
    <property type="entry name" value="RUS FAMILY MEMBER 1"/>
    <property type="match status" value="1"/>
</dbReference>
<evidence type="ECO:0000256" key="1">
    <source>
        <dbReference type="ARBA" id="ARBA00004370"/>
    </source>
</evidence>
<keyword evidence="3" id="KW-0812">Transmembrane</keyword>
<comment type="caution">
    <text evidence="7">The sequence shown here is derived from an EMBL/GenBank/DDBJ whole genome shotgun (WGS) entry which is preliminary data.</text>
</comment>
<proteinExistence type="inferred from homology"/>
<dbReference type="InterPro" id="IPR054549">
    <property type="entry name" value="UVB_sens_RUS_dom"/>
</dbReference>
<evidence type="ECO:0000256" key="3">
    <source>
        <dbReference type="ARBA" id="ARBA00022692"/>
    </source>
</evidence>
<evidence type="ECO:0000256" key="4">
    <source>
        <dbReference type="ARBA" id="ARBA00022989"/>
    </source>
</evidence>
<evidence type="ECO:0000256" key="2">
    <source>
        <dbReference type="ARBA" id="ARBA00007558"/>
    </source>
</evidence>